<feature type="compositionally biased region" description="Polar residues" evidence="5">
    <location>
        <begin position="354"/>
        <end position="363"/>
    </location>
</feature>
<dbReference type="CTD" id="965"/>
<accession>A0A6P8TY78</accession>
<dbReference type="InterPro" id="IPR015631">
    <property type="entry name" value="CD2/SLAM_rcpt"/>
</dbReference>
<feature type="compositionally biased region" description="Basic and acidic residues" evidence="5">
    <location>
        <begin position="272"/>
        <end position="291"/>
    </location>
</feature>
<dbReference type="Gene3D" id="2.60.40.10">
    <property type="entry name" value="Immunoglobulins"/>
    <property type="match status" value="2"/>
</dbReference>
<reference evidence="9" key="1">
    <citation type="submission" date="2025-08" db="UniProtKB">
        <authorList>
            <consortium name="RefSeq"/>
        </authorList>
    </citation>
    <scope>IDENTIFICATION</scope>
</reference>
<dbReference type="InterPro" id="IPR036179">
    <property type="entry name" value="Ig-like_dom_sf"/>
</dbReference>
<dbReference type="RefSeq" id="XP_034069346.1">
    <property type="nucleotide sequence ID" value="XM_034213455.1"/>
</dbReference>
<evidence type="ECO:0000313" key="8">
    <source>
        <dbReference type="Proteomes" id="UP000515161"/>
    </source>
</evidence>
<dbReference type="AlphaFoldDB" id="A0A6P8TY78"/>
<feature type="compositionally biased region" description="Low complexity" evidence="5">
    <location>
        <begin position="877"/>
        <end position="887"/>
    </location>
</feature>
<dbReference type="InterPro" id="IPR013783">
    <property type="entry name" value="Ig-like_fold"/>
</dbReference>
<feature type="compositionally biased region" description="Basic and acidic residues" evidence="5">
    <location>
        <begin position="445"/>
        <end position="467"/>
    </location>
</feature>
<evidence type="ECO:0000256" key="1">
    <source>
        <dbReference type="ARBA" id="ARBA00004370"/>
    </source>
</evidence>
<dbReference type="Proteomes" id="UP000515161">
    <property type="component" value="Unplaced"/>
</dbReference>
<feature type="compositionally biased region" description="Basic and acidic residues" evidence="5">
    <location>
        <begin position="807"/>
        <end position="872"/>
    </location>
</feature>
<evidence type="ECO:0000259" key="7">
    <source>
        <dbReference type="PROSITE" id="PS50835"/>
    </source>
</evidence>
<feature type="compositionally biased region" description="Basic and acidic residues" evidence="5">
    <location>
        <begin position="234"/>
        <end position="248"/>
    </location>
</feature>
<keyword evidence="8" id="KW-1185">Reference proteome</keyword>
<sequence length="961" mass="105926">MHCRGGEVSLKPDVTGHPDGILWKHKGNKVVEFNGNEQQVYKPFENRITVDWVSAAIQITDLRFEDSGEYELELEFNKKWHSFFYQLEVIDKIAKPTISCEINDDSIGNISGKLLCSAEPGRLQTVKKLEWRSHGSVQPGPEFNIPLGGEHNEEEYSCTVSNPRSSGTATFTAKDCYPVKSSSVGLTAGLVSVCILLLVAVLGIVWFCKLRHKACFAKDDPEKQSPVVPKKGVLGKDEKKAERSERKYGIPNRESTLRSNQPLRNLNQAISGEDKKKADRSEEERLLHHSDTTLPSNQSLHFNQDHNIDDQEADTPQKGGTKELIRYHEQNNSGHIYGSQRGSKKTACPRSPQPAFSQDQNNLGDEDADREHLEEKIQLGKATNSEEAEPNPAGVSDVPSEETQSDLEPSVPEQTEKNSVSPPSPTHSGSASSPDLNNLGDEDADQNRENLEREIPQGKLTDSEKAGPDPADLSDVLSEESSVPEQTEKNTEEHEKTASPPSPRHNESPSLGQSNVGAEDADQRRKLAEGETPQVHNSDSEKENLDTAGVMDVPSEETQSDLESSIVPEQPEKNTDQHEKTASPPSPTHSGSASSLDQSNVEDEDADQHKGLADDKIPQCDPSDSEKADPESADVSDVPSEESRSDMESSVTEHTGNTTDEHEKTMSPPFPQNNLEAEDADQHREFADEETPQVDNSDSEKEDPDPAVVTDVSSEETLSDLESSVPEHTGLETTTFELDSDNHREPEKKDDKAEEMQSAPANAETCSPAQPPEDSTFGHKETNEKNVRESDSSGEEERNESDDSTEDEHSPTLPEHKGLETTHEQDLKAAEEETHSSQDKKQEVSETVKPVSEDGNKTESVGDCKETDKEPDLYLATSQQSQSPTPSNTFQETPDTAGAQPDQEEEEQQGHDKSKVQSDKDKGDVVEDKHEVECGRKEEKPGNESLSEDDEEEQKKDKVVA</sequence>
<feature type="compositionally biased region" description="Basic and acidic residues" evidence="5">
    <location>
        <begin position="486"/>
        <end position="497"/>
    </location>
</feature>
<feature type="compositionally biased region" description="Basic and acidic residues" evidence="5">
    <location>
        <begin position="570"/>
        <end position="581"/>
    </location>
</feature>
<feature type="compositionally biased region" description="Polar residues" evidence="5">
    <location>
        <begin position="588"/>
        <end position="599"/>
    </location>
</feature>
<feature type="transmembrane region" description="Helical" evidence="6">
    <location>
        <begin position="184"/>
        <end position="207"/>
    </location>
</feature>
<name>A0A6P8TY78_GYMAC</name>
<protein>
    <submittedName>
        <fullName evidence="9">Lymphocyte function-associated antigen 3 isoform X1</fullName>
    </submittedName>
</protein>
<feature type="compositionally biased region" description="Basic and acidic residues" evidence="5">
    <location>
        <begin position="740"/>
        <end position="755"/>
    </location>
</feature>
<dbReference type="SUPFAM" id="SSF48726">
    <property type="entry name" value="Immunoglobulin"/>
    <property type="match status" value="1"/>
</dbReference>
<feature type="region of interest" description="Disordered" evidence="5">
    <location>
        <begin position="220"/>
        <end position="303"/>
    </location>
</feature>
<dbReference type="OrthoDB" id="9427418at2759"/>
<feature type="compositionally biased region" description="Polar residues" evidence="5">
    <location>
        <begin position="417"/>
        <end position="436"/>
    </location>
</feature>
<organism evidence="8 9">
    <name type="scientific">Gymnodraco acuticeps</name>
    <name type="common">Antarctic dragonfish</name>
    <dbReference type="NCBI Taxonomy" id="8218"/>
    <lineage>
        <taxon>Eukaryota</taxon>
        <taxon>Metazoa</taxon>
        <taxon>Chordata</taxon>
        <taxon>Craniata</taxon>
        <taxon>Vertebrata</taxon>
        <taxon>Euteleostomi</taxon>
        <taxon>Actinopterygii</taxon>
        <taxon>Neopterygii</taxon>
        <taxon>Teleostei</taxon>
        <taxon>Neoteleostei</taxon>
        <taxon>Acanthomorphata</taxon>
        <taxon>Eupercaria</taxon>
        <taxon>Perciformes</taxon>
        <taxon>Notothenioidei</taxon>
        <taxon>Bathydraconidae</taxon>
        <taxon>Gymnodraco</taxon>
    </lineage>
</organism>
<feature type="compositionally biased region" description="Basic and acidic residues" evidence="5">
    <location>
        <begin position="369"/>
        <end position="378"/>
    </location>
</feature>
<feature type="domain" description="Ig-like" evidence="7">
    <location>
        <begin position="96"/>
        <end position="172"/>
    </location>
</feature>
<dbReference type="InterPro" id="IPR007110">
    <property type="entry name" value="Ig-like_dom"/>
</dbReference>
<keyword evidence="4" id="KW-0325">Glycoprotein</keyword>
<dbReference type="GeneID" id="117544442"/>
<dbReference type="InParanoid" id="A0A6P8TY78"/>
<feature type="compositionally biased region" description="Polar residues" evidence="5">
    <location>
        <begin position="648"/>
        <end position="658"/>
    </location>
</feature>
<evidence type="ECO:0000256" key="5">
    <source>
        <dbReference type="SAM" id="MobiDB-lite"/>
    </source>
</evidence>
<feature type="compositionally biased region" description="Basic and acidic residues" evidence="5">
    <location>
        <begin position="908"/>
        <end position="942"/>
    </location>
</feature>
<evidence type="ECO:0000256" key="2">
    <source>
        <dbReference type="ARBA" id="ARBA00022729"/>
    </source>
</evidence>
<keyword evidence="3 6" id="KW-0472">Membrane</keyword>
<keyword evidence="6" id="KW-1133">Transmembrane helix</keyword>
<comment type="subcellular location">
    <subcellularLocation>
        <location evidence="1">Membrane</location>
    </subcellularLocation>
</comment>
<dbReference type="PANTHER" id="PTHR12080:SF55">
    <property type="entry name" value="LYMPHOCYTE FUNCTION-ASSOCIATED ANTIGEN 3"/>
    <property type="match status" value="1"/>
</dbReference>
<keyword evidence="2" id="KW-0732">Signal</keyword>
<feature type="compositionally biased region" description="Polar residues" evidence="5">
    <location>
        <begin position="292"/>
        <end position="302"/>
    </location>
</feature>
<feature type="compositionally biased region" description="Acidic residues" evidence="5">
    <location>
        <begin position="792"/>
        <end position="806"/>
    </location>
</feature>
<feature type="compositionally biased region" description="Basic and acidic residues" evidence="5">
    <location>
        <begin position="607"/>
        <end position="630"/>
    </location>
</feature>
<feature type="compositionally biased region" description="Polar residues" evidence="5">
    <location>
        <begin position="253"/>
        <end position="270"/>
    </location>
</feature>
<feature type="compositionally biased region" description="Basic and acidic residues" evidence="5">
    <location>
        <begin position="776"/>
        <end position="791"/>
    </location>
</feature>
<dbReference type="GO" id="GO:0016020">
    <property type="term" value="C:membrane"/>
    <property type="evidence" value="ECO:0007669"/>
    <property type="project" value="UniProtKB-SubCell"/>
</dbReference>
<feature type="region of interest" description="Disordered" evidence="5">
    <location>
        <begin position="331"/>
        <end position="961"/>
    </location>
</feature>
<proteinExistence type="predicted"/>
<keyword evidence="6" id="KW-0812">Transmembrane</keyword>
<evidence type="ECO:0000256" key="4">
    <source>
        <dbReference type="ARBA" id="ARBA00023180"/>
    </source>
</evidence>
<evidence type="ECO:0000256" key="3">
    <source>
        <dbReference type="ARBA" id="ARBA00023136"/>
    </source>
</evidence>
<dbReference type="PANTHER" id="PTHR12080">
    <property type="entry name" value="SIGNALING LYMPHOCYTIC ACTIVATION MOLECULE"/>
    <property type="match status" value="1"/>
</dbReference>
<dbReference type="KEGG" id="gacu:117544442"/>
<gene>
    <name evidence="9" type="primary">cd58</name>
</gene>
<dbReference type="PROSITE" id="PS50835">
    <property type="entry name" value="IG_LIKE"/>
    <property type="match status" value="1"/>
</dbReference>
<evidence type="ECO:0000256" key="6">
    <source>
        <dbReference type="SAM" id="Phobius"/>
    </source>
</evidence>
<evidence type="ECO:0000313" key="9">
    <source>
        <dbReference type="RefSeq" id="XP_034069346.1"/>
    </source>
</evidence>